<accession>A0ABN1WLS4</accession>
<feature type="transmembrane region" description="Helical" evidence="1">
    <location>
        <begin position="479"/>
        <end position="499"/>
    </location>
</feature>
<feature type="transmembrane region" description="Helical" evidence="1">
    <location>
        <begin position="1087"/>
        <end position="1106"/>
    </location>
</feature>
<feature type="transmembrane region" description="Helical" evidence="1">
    <location>
        <begin position="393"/>
        <end position="413"/>
    </location>
</feature>
<organism evidence="2 3">
    <name type="scientific">Kitasatospora nipponensis</name>
    <dbReference type="NCBI Taxonomy" id="258049"/>
    <lineage>
        <taxon>Bacteria</taxon>
        <taxon>Bacillati</taxon>
        <taxon>Actinomycetota</taxon>
        <taxon>Actinomycetes</taxon>
        <taxon>Kitasatosporales</taxon>
        <taxon>Streptomycetaceae</taxon>
        <taxon>Kitasatospora</taxon>
    </lineage>
</organism>
<dbReference type="InterPro" id="IPR050250">
    <property type="entry name" value="Macrolide_Exporter_MacB"/>
</dbReference>
<dbReference type="RefSeq" id="WP_344444381.1">
    <property type="nucleotide sequence ID" value="NZ_BAAALF010000110.1"/>
</dbReference>
<protein>
    <submittedName>
        <fullName evidence="2">ABC transporter permease</fullName>
    </submittedName>
</protein>
<evidence type="ECO:0000256" key="1">
    <source>
        <dbReference type="SAM" id="Phobius"/>
    </source>
</evidence>
<dbReference type="Proteomes" id="UP001500037">
    <property type="component" value="Unassembled WGS sequence"/>
</dbReference>
<feature type="transmembrane region" description="Helical" evidence="1">
    <location>
        <begin position="992"/>
        <end position="1017"/>
    </location>
</feature>
<feature type="transmembrane region" description="Helical" evidence="1">
    <location>
        <begin position="298"/>
        <end position="320"/>
    </location>
</feature>
<dbReference type="EMBL" id="BAAALF010000110">
    <property type="protein sequence ID" value="GAA1254702.1"/>
    <property type="molecule type" value="Genomic_DNA"/>
</dbReference>
<proteinExistence type="predicted"/>
<feature type="transmembrane region" description="Helical" evidence="1">
    <location>
        <begin position="341"/>
        <end position="360"/>
    </location>
</feature>
<gene>
    <name evidence="2" type="ORF">GCM10009665_51680</name>
</gene>
<keyword evidence="3" id="KW-1185">Reference proteome</keyword>
<feature type="transmembrane region" description="Helical" evidence="1">
    <location>
        <begin position="536"/>
        <end position="556"/>
    </location>
</feature>
<dbReference type="PANTHER" id="PTHR30572:SF4">
    <property type="entry name" value="ABC TRANSPORTER PERMEASE YTRF"/>
    <property type="match status" value="1"/>
</dbReference>
<name>A0ABN1WLS4_9ACTN</name>
<comment type="caution">
    <text evidence="2">The sequence shown here is derived from an EMBL/GenBank/DDBJ whole genome shotgun (WGS) entry which is preliminary data.</text>
</comment>
<reference evidence="2 3" key="1">
    <citation type="journal article" date="2019" name="Int. J. Syst. Evol. Microbiol.">
        <title>The Global Catalogue of Microorganisms (GCM) 10K type strain sequencing project: providing services to taxonomists for standard genome sequencing and annotation.</title>
        <authorList>
            <consortium name="The Broad Institute Genomics Platform"/>
            <consortium name="The Broad Institute Genome Sequencing Center for Infectious Disease"/>
            <person name="Wu L."/>
            <person name="Ma J."/>
        </authorList>
    </citation>
    <scope>NUCLEOTIDE SEQUENCE [LARGE SCALE GENOMIC DNA]</scope>
    <source>
        <strain evidence="2 3">JCM 13004</strain>
    </source>
</reference>
<evidence type="ECO:0000313" key="3">
    <source>
        <dbReference type="Proteomes" id="UP001500037"/>
    </source>
</evidence>
<keyword evidence="1" id="KW-1133">Transmembrane helix</keyword>
<dbReference type="PANTHER" id="PTHR30572">
    <property type="entry name" value="MEMBRANE COMPONENT OF TRANSPORTER-RELATED"/>
    <property type="match status" value="1"/>
</dbReference>
<keyword evidence="1" id="KW-0812">Transmembrane</keyword>
<evidence type="ECO:0000313" key="2">
    <source>
        <dbReference type="EMBL" id="GAA1254702.1"/>
    </source>
</evidence>
<sequence length="1130" mass="115054">MGRFVLRRVRSRLALAAAALLTVVLTAAVLTTLAAFDGQVGDAGVRSALATRDRPHTTLLVSGEVQPADLPAAEERVRAVDRAVFAPLPSTERELISSHTFALPGSPTPAPAGGTPRPDLTVLATVSPDLCTLTGGRWPAPAGPAGPPQAAVPDAALARLGLRPEALPATVRLIDRFTDQPLDVTVTGSYHASDPTAAYWQLDPLAGRGRQGSGFTTYGPLLVDPSAFTAGALPAGTTRWLVEADFGRLSGGALADLAERARTRPGALVNGAGLVATTDLPATLDQLRTALLVTRSTLVIGVLQLVVLAGAGLLLLARLLTERQEVENALLAARGAAPGRIARLTAAETLLLTLPAALLAPPLTPPLLRLIAGHGPLARSGVRLDTTVSGGDWPVALLVALAAALTVLAPTVLRGGAARALHRAGLLHALVSGLARSGADLALLALAVLGYLQLSRYSAQGAGGALSTDAAGRLGVDPVLVTAPTLGLCAGTLLVLRVLPLLGRIGERWAARGRGLDAALVGWQFARRPARNSGPVLLLVLALATGTLALAQSSSWTASQRDQAAYATAGGLRITGTGVPALGQGGMLAAGPGGERLIPVEREQLALSSGGATLLALDTRRAAQWLRPGPQLTGGRSAAQLFGALAAPAPQGPRAGLPLPGRPVRIALDVTVDSGPLRPPPADLGLPTTDPADGLRQPVVLLRLRDGFGVLHTIPLGSLPDGDSTAVADLDTLAGAPQGAIAYPLTVAGFEVDYQESTAGTRAQRLVVHRLAVRDATELPGGADTAVAAPADLGWSAVSVPPSDVPKGHPGDFPPRTDATVERGPNGGLPAIHYETGYGQSGTTVLLSPADAATGTPATAPTILNVVATRDYLDAVHGKVGSVLPLGTGDSALQARIVAVVPALPTLTDSTGTRSVGLVVDLATLERARVDRQLPPIQPSEWWLPGTGPGDPVPARAAQALRASQLPAQLQVQQEVAAALRRDPLGAAPQSALLALAMAAAVLAAIGFAAGAVGAAGEPAAEFAVLRALGTPHRQLARTAAAEQGLLIALGVGIGALLGTALVHLVVPLTVLTPAAQRPIPGVRVELPLWQVLVLLVAVAALPALLTVHRVLRPARAAETVSRLRHTEEM</sequence>
<keyword evidence="1" id="KW-0472">Membrane</keyword>
<feature type="transmembrane region" description="Helical" evidence="1">
    <location>
        <begin position="1046"/>
        <end position="1067"/>
    </location>
</feature>
<feature type="transmembrane region" description="Helical" evidence="1">
    <location>
        <begin position="425"/>
        <end position="452"/>
    </location>
</feature>